<dbReference type="SUPFAM" id="SSF46565">
    <property type="entry name" value="Chaperone J-domain"/>
    <property type="match status" value="1"/>
</dbReference>
<evidence type="ECO:0000259" key="2">
    <source>
        <dbReference type="PROSITE" id="PS50076"/>
    </source>
</evidence>
<feature type="compositionally biased region" description="Basic residues" evidence="1">
    <location>
        <begin position="310"/>
        <end position="321"/>
    </location>
</feature>
<evidence type="ECO:0000313" key="3">
    <source>
        <dbReference type="EMBL" id="KAL1801658.1"/>
    </source>
</evidence>
<dbReference type="PRINTS" id="PR00625">
    <property type="entry name" value="JDOMAIN"/>
</dbReference>
<accession>A0ABR3UZS6</accession>
<feature type="compositionally biased region" description="Basic and acidic residues" evidence="1">
    <location>
        <begin position="210"/>
        <end position="236"/>
    </location>
</feature>
<dbReference type="InterPro" id="IPR056453">
    <property type="entry name" value="HTH_DNAJC9"/>
</dbReference>
<dbReference type="Pfam" id="PF23302">
    <property type="entry name" value="HTH_DNAJC9"/>
    <property type="match status" value="1"/>
</dbReference>
<evidence type="ECO:0000256" key="1">
    <source>
        <dbReference type="SAM" id="MobiDB-lite"/>
    </source>
</evidence>
<gene>
    <name evidence="3" type="ORF">ACET3X_002000</name>
</gene>
<dbReference type="InterPro" id="IPR001623">
    <property type="entry name" value="DnaJ_domain"/>
</dbReference>
<dbReference type="Pfam" id="PF00226">
    <property type="entry name" value="DnaJ"/>
    <property type="match status" value="1"/>
</dbReference>
<feature type="compositionally biased region" description="Basic residues" evidence="1">
    <location>
        <begin position="353"/>
        <end position="373"/>
    </location>
</feature>
<feature type="region of interest" description="Disordered" evidence="1">
    <location>
        <begin position="201"/>
        <end position="373"/>
    </location>
</feature>
<dbReference type="GeneID" id="96082322"/>
<dbReference type="PANTHER" id="PTHR44144">
    <property type="entry name" value="DNAJ HOMOLOG SUBFAMILY C MEMBER 9"/>
    <property type="match status" value="1"/>
</dbReference>
<feature type="compositionally biased region" description="Acidic residues" evidence="1">
    <location>
        <begin position="325"/>
        <end position="349"/>
    </location>
</feature>
<feature type="compositionally biased region" description="Acidic residues" evidence="1">
    <location>
        <begin position="11"/>
        <end position="36"/>
    </location>
</feature>
<dbReference type="Proteomes" id="UP001578633">
    <property type="component" value="Chromosome 1"/>
</dbReference>
<dbReference type="InterPro" id="IPR018253">
    <property type="entry name" value="DnaJ_domain_CS"/>
</dbReference>
<keyword evidence="4" id="KW-1185">Reference proteome</keyword>
<protein>
    <recommendedName>
        <fullName evidence="2">J domain-containing protein</fullName>
    </recommendedName>
</protein>
<name>A0ABR3UZS6_9PLEO</name>
<proteinExistence type="predicted"/>
<dbReference type="RefSeq" id="XP_069312242.1">
    <property type="nucleotide sequence ID" value="XM_069447355.1"/>
</dbReference>
<evidence type="ECO:0000313" key="4">
    <source>
        <dbReference type="Proteomes" id="UP001578633"/>
    </source>
</evidence>
<dbReference type="PROSITE" id="PS00636">
    <property type="entry name" value="DNAJ_1"/>
    <property type="match status" value="1"/>
</dbReference>
<feature type="domain" description="J" evidence="2">
    <location>
        <begin position="41"/>
        <end position="108"/>
    </location>
</feature>
<dbReference type="PROSITE" id="PS50076">
    <property type="entry name" value="DNAJ_2"/>
    <property type="match status" value="1"/>
</dbReference>
<sequence>MARRQKKEQTPEDEVEDDYVNNDESEGENDMDEEEGPPTIDPYEVLGLEVEATADEVRKAYRKMALKCHPDKAAPDEKEAANKAFQEVAFAYAVLSDDRRRKRYDLTGSTAETMEDDDDFNWLKFYREQFENVVNEEAINNVANEYKGSDEERRDLLKAFKKVKGNLNKVYDLVMLSDILEDDDRFRQILDEEIEKGNVTSYPAYEAETDDTRRKAKDAEKKRREDFDKKQARKEASGATNGKTKAKPKAKKSGTDDMASLAALIQGRQKARAGNFFDSLEAKYAPKSRGSKRSTPMDEPSEEAFEANRKKQKKSASSKKKAKEESEEEEMDLDEEDIGDSEDDEEEEEVPKLKKAKGKAKPKGRATRARGRA</sequence>
<dbReference type="EMBL" id="JBHGVX010000001">
    <property type="protein sequence ID" value="KAL1801658.1"/>
    <property type="molecule type" value="Genomic_DNA"/>
</dbReference>
<dbReference type="CDD" id="cd06257">
    <property type="entry name" value="DnaJ"/>
    <property type="match status" value="1"/>
</dbReference>
<comment type="caution">
    <text evidence="3">The sequence shown here is derived from an EMBL/GenBank/DDBJ whole genome shotgun (WGS) entry which is preliminary data.</text>
</comment>
<feature type="region of interest" description="Disordered" evidence="1">
    <location>
        <begin position="1"/>
        <end position="45"/>
    </location>
</feature>
<reference evidence="3 4" key="1">
    <citation type="submission" date="2024-09" db="EMBL/GenBank/DDBJ databases">
        <title>T2T genomes of carrot and Alternaria dauci and their utility for understanding host-pathogen interaction during carrot leaf blight disease.</title>
        <authorList>
            <person name="Liu W."/>
            <person name="Xu S."/>
            <person name="Ou C."/>
            <person name="Liu X."/>
            <person name="Zhuang F."/>
            <person name="Deng X.W."/>
        </authorList>
    </citation>
    <scope>NUCLEOTIDE SEQUENCE [LARGE SCALE GENOMIC DNA]</scope>
    <source>
        <strain evidence="3 4">A2016</strain>
    </source>
</reference>
<dbReference type="SMART" id="SM00271">
    <property type="entry name" value="DnaJ"/>
    <property type="match status" value="1"/>
</dbReference>
<dbReference type="InterPro" id="IPR036869">
    <property type="entry name" value="J_dom_sf"/>
</dbReference>
<organism evidence="3 4">
    <name type="scientific">Alternaria dauci</name>
    <dbReference type="NCBI Taxonomy" id="48095"/>
    <lineage>
        <taxon>Eukaryota</taxon>
        <taxon>Fungi</taxon>
        <taxon>Dikarya</taxon>
        <taxon>Ascomycota</taxon>
        <taxon>Pezizomycotina</taxon>
        <taxon>Dothideomycetes</taxon>
        <taxon>Pleosporomycetidae</taxon>
        <taxon>Pleosporales</taxon>
        <taxon>Pleosporineae</taxon>
        <taxon>Pleosporaceae</taxon>
        <taxon>Alternaria</taxon>
        <taxon>Alternaria sect. Porri</taxon>
    </lineage>
</organism>
<dbReference type="PANTHER" id="PTHR44144:SF1">
    <property type="entry name" value="DNAJ HOMOLOG SUBFAMILY C MEMBER 9"/>
    <property type="match status" value="1"/>
</dbReference>
<dbReference type="Gene3D" id="1.10.287.110">
    <property type="entry name" value="DnaJ domain"/>
    <property type="match status" value="1"/>
</dbReference>
<dbReference type="InterPro" id="IPR052594">
    <property type="entry name" value="J_domain-containing_protein"/>
</dbReference>